<feature type="transmembrane region" description="Helical" evidence="1">
    <location>
        <begin position="43"/>
        <end position="63"/>
    </location>
</feature>
<gene>
    <name evidence="2" type="ORF">BJY28_001320</name>
</gene>
<evidence type="ECO:0000256" key="1">
    <source>
        <dbReference type="SAM" id="Phobius"/>
    </source>
</evidence>
<organism evidence="2 3">
    <name type="scientific">Janibacter alkaliphilus</name>
    <dbReference type="NCBI Taxonomy" id="1069963"/>
    <lineage>
        <taxon>Bacteria</taxon>
        <taxon>Bacillati</taxon>
        <taxon>Actinomycetota</taxon>
        <taxon>Actinomycetes</taxon>
        <taxon>Micrococcales</taxon>
        <taxon>Intrasporangiaceae</taxon>
        <taxon>Janibacter</taxon>
    </lineage>
</organism>
<proteinExistence type="predicted"/>
<dbReference type="AlphaFoldDB" id="A0A852XEF8"/>
<keyword evidence="1" id="KW-1133">Transmembrane helix</keyword>
<keyword evidence="1" id="KW-0472">Membrane</keyword>
<comment type="caution">
    <text evidence="2">The sequence shown here is derived from an EMBL/GenBank/DDBJ whole genome shotgun (WGS) entry which is preliminary data.</text>
</comment>
<dbReference type="Proteomes" id="UP000592181">
    <property type="component" value="Unassembled WGS sequence"/>
</dbReference>
<keyword evidence="1" id="KW-0812">Transmembrane</keyword>
<sequence>MPEQDQQLAQEVRAALDSRLPDPGFDLQDLVDGGRRRRRRRGVAVAAGGCAAVLVGAMAVASLPGIGDGTAGDVAPASNQMLADWRTATQDPDERVVVMGRVIGAGGADPTVCLGEKEGITTGDCGGEELSIAGWAPPAPTSDDTWPGGDFFRMEGTVEDGVLTSTGGERVEEPWPEWEEFPSYEILCDAPPGGWTYSDDITALDDVEEISHYWGIHPSRNQSAGPAPDLMDGIEVPAVAVDEGDDLAAAQQAAEEAAGGPVCAVETDRSMERAEEIADQLRGQGFGMVEAEVHPERPQDARVVVPVRYDDGSLQETLDEDLGEGWVSVQPLIAPADED</sequence>
<dbReference type="RefSeq" id="WP_179462299.1">
    <property type="nucleotide sequence ID" value="NZ_JACBZX010000001.1"/>
</dbReference>
<evidence type="ECO:0000313" key="3">
    <source>
        <dbReference type="Proteomes" id="UP000592181"/>
    </source>
</evidence>
<dbReference type="EMBL" id="JACBZX010000001">
    <property type="protein sequence ID" value="NYG36851.1"/>
    <property type="molecule type" value="Genomic_DNA"/>
</dbReference>
<protein>
    <submittedName>
        <fullName evidence="2">Uncharacterized protein</fullName>
    </submittedName>
</protein>
<name>A0A852XEF8_9MICO</name>
<reference evidence="2 3" key="1">
    <citation type="submission" date="2020-07" db="EMBL/GenBank/DDBJ databases">
        <title>Sequencing the genomes of 1000 actinobacteria strains.</title>
        <authorList>
            <person name="Klenk H.-P."/>
        </authorList>
    </citation>
    <scope>NUCLEOTIDE SEQUENCE [LARGE SCALE GENOMIC DNA]</scope>
    <source>
        <strain evidence="2 3">DSM 24723</strain>
    </source>
</reference>
<keyword evidence="3" id="KW-1185">Reference proteome</keyword>
<accession>A0A852XEF8</accession>
<evidence type="ECO:0000313" key="2">
    <source>
        <dbReference type="EMBL" id="NYG36851.1"/>
    </source>
</evidence>